<name>A0ABV5GK16_9FLAO</name>
<protein>
    <recommendedName>
        <fullName evidence="3">Outer membrane protein beta-barrel domain-containing protein</fullName>
    </recommendedName>
</protein>
<proteinExistence type="predicted"/>
<dbReference type="RefSeq" id="WP_236454979.1">
    <property type="nucleotide sequence ID" value="NZ_CBCSGE010000004.1"/>
</dbReference>
<dbReference type="EMBL" id="JBHMEY010000009">
    <property type="protein sequence ID" value="MFB9095713.1"/>
    <property type="molecule type" value="Genomic_DNA"/>
</dbReference>
<evidence type="ECO:0000313" key="2">
    <source>
        <dbReference type="Proteomes" id="UP001589607"/>
    </source>
</evidence>
<keyword evidence="2" id="KW-1185">Reference proteome</keyword>
<accession>A0ABV5GK16</accession>
<reference evidence="1 2" key="1">
    <citation type="submission" date="2024-09" db="EMBL/GenBank/DDBJ databases">
        <authorList>
            <person name="Sun Q."/>
            <person name="Mori K."/>
        </authorList>
    </citation>
    <scope>NUCLEOTIDE SEQUENCE [LARGE SCALE GENOMIC DNA]</scope>
    <source>
        <strain evidence="1 2">CECT 7955</strain>
    </source>
</reference>
<evidence type="ECO:0008006" key="3">
    <source>
        <dbReference type="Google" id="ProtNLM"/>
    </source>
</evidence>
<gene>
    <name evidence="1" type="ORF">ACFFVF_04245</name>
</gene>
<evidence type="ECO:0000313" key="1">
    <source>
        <dbReference type="EMBL" id="MFB9095713.1"/>
    </source>
</evidence>
<dbReference type="Proteomes" id="UP001589607">
    <property type="component" value="Unassembled WGS sequence"/>
</dbReference>
<sequence>MEKWITSLALLFTFNCMNAQIKVEIKDQVLNVNDGNENKKEFHLIHGTDINKNKTINYGVYDLMTDGAEATFEGIINYKKVAAENKIMFWKKGDLEGNAYIYYYCATDSIFVKDISKCTKESTSKTISYEHANQIPFPSFQEPDDTKLIANKTNRYLIIDASANHNKKINNSLFKAKDVDTFGEADEFDKNFTKADALPVNGSVTIFIRNYNFHDLEKIAVEMSGADFSYSYSIKDILAQLKDKIDDPKKEVTAATAYKEKEKLNNDLTNILAKFKEYTYLNLNDLYKIEEYKRQLYQFYEKNYATFGEEEIAIFSEIIHWYPAYLSITPIAITVPENDEVAINVTLKNKNDDTPYQTKVGQFKTTGGIGFNLGGMFYITNLKNNSVYTKASETTGQVRAFMNSDNQSSVGIGLNSEIYFRTGYLVRPTLNMGFFLPFDEDLTPFGAIGPGISIASKKVKFSISWGLAVGKINTIREQYKDVEIDPTDLTNDQLGEKVWKFGNYFGFGLTYNL</sequence>
<organism evidence="1 2">
    <name type="scientific">Flavobacterium jumunjinense</name>
    <dbReference type="NCBI Taxonomy" id="998845"/>
    <lineage>
        <taxon>Bacteria</taxon>
        <taxon>Pseudomonadati</taxon>
        <taxon>Bacteroidota</taxon>
        <taxon>Flavobacteriia</taxon>
        <taxon>Flavobacteriales</taxon>
        <taxon>Flavobacteriaceae</taxon>
        <taxon>Flavobacterium</taxon>
    </lineage>
</organism>
<comment type="caution">
    <text evidence="1">The sequence shown here is derived from an EMBL/GenBank/DDBJ whole genome shotgun (WGS) entry which is preliminary data.</text>
</comment>